<evidence type="ECO:0000313" key="3">
    <source>
        <dbReference type="Proteomes" id="UP000234681"/>
    </source>
</evidence>
<evidence type="ECO:0000256" key="1">
    <source>
        <dbReference type="SAM" id="MobiDB-lite"/>
    </source>
</evidence>
<accession>A6J5W6</accession>
<feature type="region of interest" description="Disordered" evidence="1">
    <location>
        <begin position="69"/>
        <end position="104"/>
    </location>
</feature>
<gene>
    <name evidence="2" type="ORF">rCG_62497</name>
</gene>
<proteinExistence type="predicted"/>
<dbReference type="Proteomes" id="UP000234681">
    <property type="component" value="Chromosome 2"/>
</dbReference>
<protein>
    <submittedName>
        <fullName evidence="2">RCG62497</fullName>
    </submittedName>
</protein>
<sequence length="104" mass="11165">MKPTVISTLGTPLLRLLQQASTCKANAQSAPATRTFPCKPNRIDGRNCGKEAGRETVVSKVGSEAWASSLLPSNNNTKEKHRLNMKASSTRGRSGIRGEGRKSL</sequence>
<dbReference type="AlphaFoldDB" id="A6J5W6"/>
<reference evidence="2 3" key="1">
    <citation type="submission" date="2005-09" db="EMBL/GenBank/DDBJ databases">
        <authorList>
            <person name="Mural R.J."/>
            <person name="Li P.W."/>
            <person name="Adams M.D."/>
            <person name="Amanatides P.G."/>
            <person name="Baden-Tillson H."/>
            <person name="Barnstead M."/>
            <person name="Chin S.H."/>
            <person name="Dew I."/>
            <person name="Evans C.A."/>
            <person name="Ferriera S."/>
            <person name="Flanigan M."/>
            <person name="Fosler C."/>
            <person name="Glodek A."/>
            <person name="Gu Z."/>
            <person name="Holt R.A."/>
            <person name="Jennings D."/>
            <person name="Kraft C.L."/>
            <person name="Lu F."/>
            <person name="Nguyen T."/>
            <person name="Nusskern D.R."/>
            <person name="Pfannkoch C.M."/>
            <person name="Sitter C."/>
            <person name="Sutton G.G."/>
            <person name="Venter J.C."/>
            <person name="Wang Z."/>
            <person name="Woodage T."/>
            <person name="Zheng X.H."/>
            <person name="Zhong F."/>
        </authorList>
    </citation>
    <scope>NUCLEOTIDE SEQUENCE [LARGE SCALE GENOMIC DNA]</scope>
    <source>
        <strain>BN</strain>
        <strain evidence="3">Sprague-Dawley</strain>
    </source>
</reference>
<dbReference type="EMBL" id="CH473976">
    <property type="protein sequence ID" value="EDM00823.1"/>
    <property type="molecule type" value="Genomic_DNA"/>
</dbReference>
<evidence type="ECO:0000313" key="2">
    <source>
        <dbReference type="EMBL" id="EDM00823.1"/>
    </source>
</evidence>
<name>A6J5W6_RAT</name>
<organism evidence="2 3">
    <name type="scientific">Rattus norvegicus</name>
    <name type="common">Rat</name>
    <dbReference type="NCBI Taxonomy" id="10116"/>
    <lineage>
        <taxon>Eukaryota</taxon>
        <taxon>Metazoa</taxon>
        <taxon>Chordata</taxon>
        <taxon>Craniata</taxon>
        <taxon>Vertebrata</taxon>
        <taxon>Euteleostomi</taxon>
        <taxon>Mammalia</taxon>
        <taxon>Eutheria</taxon>
        <taxon>Euarchontoglires</taxon>
        <taxon>Glires</taxon>
        <taxon>Rodentia</taxon>
        <taxon>Myomorpha</taxon>
        <taxon>Muroidea</taxon>
        <taxon>Muridae</taxon>
        <taxon>Murinae</taxon>
        <taxon>Rattus</taxon>
    </lineage>
</organism>